<gene>
    <name evidence="1" type="ORF">0_2628_01</name>
</gene>
<evidence type="ECO:0000313" key="1">
    <source>
        <dbReference type="EMBL" id="AEW07487.1"/>
    </source>
</evidence>
<dbReference type="AlphaFoldDB" id="H9M8P1"/>
<name>H9M8P1_PINRA</name>
<reference evidence="1" key="1">
    <citation type="submission" date="2011-12" db="EMBL/GenBank/DDBJ databases">
        <title>Nucleotide Diversity and Divergence in the Loblolly Pine Gene Space.</title>
        <authorList>
            <person name="Neale D.B."/>
            <person name="Wegrzyn J.L."/>
            <person name="Lee J.M."/>
            <person name="Eckert A.J."/>
            <person name="Liechty J.D."/>
            <person name="Stevens K.A."/>
            <person name="Langley C.H."/>
        </authorList>
    </citation>
    <scope>NUCLEOTIDE SEQUENCE</scope>
    <source>
        <strain evidence="1">14475</strain>
        <tissue evidence="1">Megagametophyte</tissue>
    </source>
</reference>
<organism evidence="1">
    <name type="scientific">Pinus radiata</name>
    <name type="common">Monterey pine</name>
    <name type="synonym">Pinus insignis</name>
    <dbReference type="NCBI Taxonomy" id="3347"/>
    <lineage>
        <taxon>Eukaryota</taxon>
        <taxon>Viridiplantae</taxon>
        <taxon>Streptophyta</taxon>
        <taxon>Embryophyta</taxon>
        <taxon>Tracheophyta</taxon>
        <taxon>Spermatophyta</taxon>
        <taxon>Pinopsida</taxon>
        <taxon>Pinidae</taxon>
        <taxon>Conifers I</taxon>
        <taxon>Pinales</taxon>
        <taxon>Pinaceae</taxon>
        <taxon>Pinus</taxon>
        <taxon>Pinus subgen. Pinus</taxon>
    </lineage>
</organism>
<proteinExistence type="predicted"/>
<dbReference type="EMBL" id="JQ261083">
    <property type="protein sequence ID" value="AEW07487.1"/>
    <property type="molecule type" value="Genomic_DNA"/>
</dbReference>
<sequence length="66" mass="7107">TTYKGEHSHSLSPLAMAAMHVGASNQLIGEGKNRENLVEDNQFIPGIARISTSSPFPTIILDLTDN</sequence>
<feature type="non-terminal residue" evidence="1">
    <location>
        <position position="1"/>
    </location>
</feature>
<protein>
    <recommendedName>
        <fullName evidence="2">WRKY domain-containing protein</fullName>
    </recommendedName>
</protein>
<evidence type="ECO:0008006" key="2">
    <source>
        <dbReference type="Google" id="ProtNLM"/>
    </source>
</evidence>
<accession>H9M8P1</accession>